<evidence type="ECO:0000256" key="5">
    <source>
        <dbReference type="ARBA" id="ARBA00022777"/>
    </source>
</evidence>
<comment type="catalytic activity">
    <reaction evidence="1">
        <text>ATP + protein L-histidine = ADP + protein N-phospho-L-histidine.</text>
        <dbReference type="EC" id="2.7.13.3"/>
    </reaction>
</comment>
<dbReference type="Gene3D" id="3.30.565.10">
    <property type="entry name" value="Histidine kinase-like ATPase, C-terminal domain"/>
    <property type="match status" value="1"/>
</dbReference>
<sequence length="514" mass="59444">MNSLKMVDSLQSEFHSPEELETLYKAECLRISKIVMVLLDQKGSILYANPNFFDQFGISPSDLVNTKFSDFFTADPDFESDFMSGIQSLQSQERISFEISIQKATQNFSAKISSLKDKKNVFSCLIEAHVQINNRIDDKIPTQAYLEKILENTHAVLWLKALPSLEMLYVSDNFHKLYGFSKEAFFKDHSLFYNCLHPDDREKLALKPSYQPSDQFEEVGFRFKKPDGNWHHATTYRFLLFDDKGFPNQIAGVTIDDTKLFNAYKEIQNQKEILNQKNQELFLSYKNFEELTHIAYHDLSLPLRVINAHLQLIEKDYLKNQDDNCKKFLNSIYQSIYRMKDLIDSIARITKSSILDPHQQKIVCVRNVIENTIKPLFLTVINRNLIIKTGTLNFLYLHQSDLITILKNLIENTIKYNKNERPQVYIRSRKIKSGVLYAISDNGIGIPQPQLKTIFSFGERAENAFISEGSGIGLAACHRIMETYEGKIWVRSQLGQGSTFYLYFPIPPHLGSQE</sequence>
<dbReference type="SUPFAM" id="SSF47384">
    <property type="entry name" value="Homodimeric domain of signal transducing histidine kinase"/>
    <property type="match status" value="1"/>
</dbReference>
<evidence type="ECO:0000313" key="9">
    <source>
        <dbReference type="Proteomes" id="UP001330434"/>
    </source>
</evidence>
<dbReference type="PANTHER" id="PTHR43304:SF1">
    <property type="entry name" value="PAC DOMAIN-CONTAINING PROTEIN"/>
    <property type="match status" value="1"/>
</dbReference>
<dbReference type="InterPro" id="IPR013655">
    <property type="entry name" value="PAS_fold_3"/>
</dbReference>
<dbReference type="InterPro" id="IPR003594">
    <property type="entry name" value="HATPase_dom"/>
</dbReference>
<feature type="domain" description="Histidine kinase" evidence="6">
    <location>
        <begin position="294"/>
        <end position="508"/>
    </location>
</feature>
<dbReference type="InterPro" id="IPR036097">
    <property type="entry name" value="HisK_dim/P_sf"/>
</dbReference>
<evidence type="ECO:0000256" key="4">
    <source>
        <dbReference type="ARBA" id="ARBA00022679"/>
    </source>
</evidence>
<feature type="domain" description="PAS" evidence="7">
    <location>
        <begin position="142"/>
        <end position="204"/>
    </location>
</feature>
<dbReference type="InterPro" id="IPR035965">
    <property type="entry name" value="PAS-like_dom_sf"/>
</dbReference>
<dbReference type="CDD" id="cd00130">
    <property type="entry name" value="PAS"/>
    <property type="match status" value="2"/>
</dbReference>
<proteinExistence type="predicted"/>
<keyword evidence="5" id="KW-0418">Kinase</keyword>
<dbReference type="PROSITE" id="PS50112">
    <property type="entry name" value="PAS"/>
    <property type="match status" value="2"/>
</dbReference>
<dbReference type="Proteomes" id="UP001330434">
    <property type="component" value="Chromosome"/>
</dbReference>
<evidence type="ECO:0000313" key="8">
    <source>
        <dbReference type="EMBL" id="WVX67240.1"/>
    </source>
</evidence>
<name>A0ABZ2C4C4_9PROT</name>
<dbReference type="PRINTS" id="PR00344">
    <property type="entry name" value="BCTRLSENSOR"/>
</dbReference>
<dbReference type="InterPro" id="IPR004358">
    <property type="entry name" value="Sig_transdc_His_kin-like_C"/>
</dbReference>
<evidence type="ECO:0000256" key="3">
    <source>
        <dbReference type="ARBA" id="ARBA00022553"/>
    </source>
</evidence>
<dbReference type="InterPro" id="IPR005467">
    <property type="entry name" value="His_kinase_dom"/>
</dbReference>
<dbReference type="SMART" id="SM00387">
    <property type="entry name" value="HATPase_c"/>
    <property type="match status" value="1"/>
</dbReference>
<keyword evidence="9" id="KW-1185">Reference proteome</keyword>
<dbReference type="EC" id="2.7.13.3" evidence="2"/>
<dbReference type="Pfam" id="PF08447">
    <property type="entry name" value="PAS_3"/>
    <property type="match status" value="1"/>
</dbReference>
<dbReference type="SMART" id="SM00091">
    <property type="entry name" value="PAS"/>
    <property type="match status" value="2"/>
</dbReference>
<feature type="domain" description="PAS" evidence="7">
    <location>
        <begin position="36"/>
        <end position="65"/>
    </location>
</feature>
<dbReference type="EMBL" id="CP133270">
    <property type="protein sequence ID" value="WVX67240.1"/>
    <property type="molecule type" value="Genomic_DNA"/>
</dbReference>
<keyword evidence="3" id="KW-0597">Phosphoprotein</keyword>
<dbReference type="Gene3D" id="1.10.287.130">
    <property type="match status" value="1"/>
</dbReference>
<dbReference type="PROSITE" id="PS50109">
    <property type="entry name" value="HIS_KIN"/>
    <property type="match status" value="1"/>
</dbReference>
<evidence type="ECO:0000256" key="2">
    <source>
        <dbReference type="ARBA" id="ARBA00012438"/>
    </source>
</evidence>
<dbReference type="Gene3D" id="3.30.450.20">
    <property type="entry name" value="PAS domain"/>
    <property type="match status" value="2"/>
</dbReference>
<dbReference type="RefSeq" id="WP_331256016.1">
    <property type="nucleotide sequence ID" value="NZ_CP133270.1"/>
</dbReference>
<evidence type="ECO:0000256" key="1">
    <source>
        <dbReference type="ARBA" id="ARBA00000085"/>
    </source>
</evidence>
<gene>
    <name evidence="8" type="ORF">Bealeia1_01438</name>
</gene>
<organism evidence="8 9">
    <name type="scientific">Candidatus Bealeia paramacronuclearis</name>
    <dbReference type="NCBI Taxonomy" id="1921001"/>
    <lineage>
        <taxon>Bacteria</taxon>
        <taxon>Pseudomonadati</taxon>
        <taxon>Pseudomonadota</taxon>
        <taxon>Alphaproteobacteria</taxon>
        <taxon>Holosporales</taxon>
        <taxon>Holosporaceae</taxon>
        <taxon>Candidatus Bealeia</taxon>
    </lineage>
</organism>
<dbReference type="SUPFAM" id="SSF55785">
    <property type="entry name" value="PYP-like sensor domain (PAS domain)"/>
    <property type="match status" value="2"/>
</dbReference>
<dbReference type="InterPro" id="IPR013767">
    <property type="entry name" value="PAS_fold"/>
</dbReference>
<dbReference type="InterPro" id="IPR052162">
    <property type="entry name" value="Sensor_kinase/Photoreceptor"/>
</dbReference>
<dbReference type="PANTHER" id="PTHR43304">
    <property type="entry name" value="PHYTOCHROME-LIKE PROTEIN CPH1"/>
    <property type="match status" value="1"/>
</dbReference>
<dbReference type="Pfam" id="PF02518">
    <property type="entry name" value="HATPase_c"/>
    <property type="match status" value="1"/>
</dbReference>
<accession>A0ABZ2C4C4</accession>
<dbReference type="Pfam" id="PF00989">
    <property type="entry name" value="PAS"/>
    <property type="match status" value="1"/>
</dbReference>
<dbReference type="NCBIfam" id="TIGR00229">
    <property type="entry name" value="sensory_box"/>
    <property type="match status" value="1"/>
</dbReference>
<evidence type="ECO:0000259" key="7">
    <source>
        <dbReference type="PROSITE" id="PS50112"/>
    </source>
</evidence>
<dbReference type="SUPFAM" id="SSF55874">
    <property type="entry name" value="ATPase domain of HSP90 chaperone/DNA topoisomerase II/histidine kinase"/>
    <property type="match status" value="1"/>
</dbReference>
<dbReference type="CDD" id="cd00075">
    <property type="entry name" value="HATPase"/>
    <property type="match status" value="1"/>
</dbReference>
<dbReference type="InterPro" id="IPR036890">
    <property type="entry name" value="HATPase_C_sf"/>
</dbReference>
<reference evidence="8 9" key="1">
    <citation type="journal article" date="2024" name="Environ. Microbiol.">
        <title>Novel evolutionary insights on the interactions of the Holosporales (Alphaproteobacteria) with eukaryotic hosts from comparative genomics.</title>
        <authorList>
            <person name="Giovannini M."/>
            <person name="Petroni G."/>
            <person name="Castelli M."/>
        </authorList>
    </citation>
    <scope>NUCLEOTIDE SEQUENCE [LARGE SCALE GENOMIC DNA]</scope>
    <source>
        <strain evidence="8 9">US_Bl 15I1</strain>
    </source>
</reference>
<keyword evidence="4" id="KW-0808">Transferase</keyword>
<evidence type="ECO:0000259" key="6">
    <source>
        <dbReference type="PROSITE" id="PS50109"/>
    </source>
</evidence>
<dbReference type="InterPro" id="IPR000014">
    <property type="entry name" value="PAS"/>
</dbReference>
<protein>
    <recommendedName>
        <fullName evidence="2">histidine kinase</fullName>
        <ecNumber evidence="2">2.7.13.3</ecNumber>
    </recommendedName>
</protein>